<keyword evidence="8" id="KW-1185">Reference proteome</keyword>
<dbReference type="InterPro" id="IPR050088">
    <property type="entry name" value="IspD/TarI_cytidylyltransf_bact"/>
</dbReference>
<dbReference type="EC" id="2.7.7.60" evidence="4"/>
<dbReference type="CDD" id="cd05233">
    <property type="entry name" value="SDR_c"/>
    <property type="match status" value="1"/>
</dbReference>
<protein>
    <recommendedName>
        <fullName evidence="4">2-C-methyl-D-erythritol 4-phosphate cytidylyltransferase</fullName>
        <ecNumber evidence="4">2.7.7.60</ecNumber>
    </recommendedName>
    <alternativeName>
        <fullName evidence="4">4-diphosphocytidyl-2C-methyl-D-erythritol synthase</fullName>
    </alternativeName>
    <alternativeName>
        <fullName evidence="4">MEP cytidylyltransferase</fullName>
        <shortName evidence="4">MCT</shortName>
    </alternativeName>
</protein>
<dbReference type="Pfam" id="PF01128">
    <property type="entry name" value="IspD"/>
    <property type="match status" value="1"/>
</dbReference>
<dbReference type="PRINTS" id="PR00080">
    <property type="entry name" value="SDRFAMILY"/>
</dbReference>
<feature type="site" description="Transition state stabilizer" evidence="4">
    <location>
        <position position="25"/>
    </location>
</feature>
<evidence type="ECO:0000256" key="1">
    <source>
        <dbReference type="ARBA" id="ARBA00006484"/>
    </source>
</evidence>
<dbReference type="PROSITE" id="PS00061">
    <property type="entry name" value="ADH_SHORT"/>
    <property type="match status" value="1"/>
</dbReference>
<dbReference type="InterPro" id="IPR029044">
    <property type="entry name" value="Nucleotide-diphossugar_trans"/>
</dbReference>
<dbReference type="InterPro" id="IPR036291">
    <property type="entry name" value="NAD(P)-bd_dom_sf"/>
</dbReference>
<comment type="catalytic activity">
    <reaction evidence="4">
        <text>2-C-methyl-D-erythritol 4-phosphate + CTP + H(+) = 4-CDP-2-C-methyl-D-erythritol + diphosphate</text>
        <dbReference type="Rhea" id="RHEA:13429"/>
        <dbReference type="ChEBI" id="CHEBI:15378"/>
        <dbReference type="ChEBI" id="CHEBI:33019"/>
        <dbReference type="ChEBI" id="CHEBI:37563"/>
        <dbReference type="ChEBI" id="CHEBI:57823"/>
        <dbReference type="ChEBI" id="CHEBI:58262"/>
        <dbReference type="EC" id="2.7.7.60"/>
    </reaction>
</comment>
<dbReference type="RefSeq" id="WP_166754976.1">
    <property type="nucleotide sequence ID" value="NZ_BAABJU010000006.1"/>
</dbReference>
<organism evidence="6 7">
    <name type="scientific">Modestobacter marinus</name>
    <dbReference type="NCBI Taxonomy" id="477641"/>
    <lineage>
        <taxon>Bacteria</taxon>
        <taxon>Bacillati</taxon>
        <taxon>Actinomycetota</taxon>
        <taxon>Actinomycetes</taxon>
        <taxon>Geodermatophilales</taxon>
        <taxon>Geodermatophilaceae</taxon>
        <taxon>Modestobacter</taxon>
    </lineage>
</organism>
<comment type="caution">
    <text evidence="6">The sequence shown here is derived from an EMBL/GenBank/DDBJ whole genome shotgun (WGS) entry which is preliminary data.</text>
</comment>
<evidence type="ECO:0000313" key="7">
    <source>
        <dbReference type="Proteomes" id="UP000552836"/>
    </source>
</evidence>
<dbReference type="InterPro" id="IPR001228">
    <property type="entry name" value="IspD"/>
</dbReference>
<comment type="pathway">
    <text evidence="4">Isoprenoid biosynthesis; isopentenyl diphosphate biosynthesis via DXP pathway; isopentenyl diphosphate from 1-deoxy-D-xylulose 5-phosphate: step 2/6.</text>
</comment>
<reference evidence="8" key="2">
    <citation type="journal article" date="2019" name="Int. J. Syst. Evol. Microbiol.">
        <title>The Global Catalogue of Microorganisms (GCM) 10K type strain sequencing project: providing services to taxonomists for standard genome sequencing and annotation.</title>
        <authorList>
            <consortium name="The Broad Institute Genomics Platform"/>
            <consortium name="The Broad Institute Genome Sequencing Center for Infectious Disease"/>
            <person name="Wu L."/>
            <person name="Ma J."/>
        </authorList>
    </citation>
    <scope>NUCLEOTIDE SEQUENCE [LARGE SCALE GENOMIC DNA]</scope>
    <source>
        <strain evidence="8">CGMCC 4.5581</strain>
    </source>
</reference>
<evidence type="ECO:0000313" key="6">
    <source>
        <dbReference type="EMBL" id="NIH67608.1"/>
    </source>
</evidence>
<dbReference type="PANTHER" id="PTHR32125">
    <property type="entry name" value="2-C-METHYL-D-ERYTHRITOL 4-PHOSPHATE CYTIDYLYLTRANSFERASE, CHLOROPLASTIC"/>
    <property type="match status" value="1"/>
</dbReference>
<dbReference type="AlphaFoldDB" id="A0A846LQF4"/>
<dbReference type="EMBL" id="BMMI01000005">
    <property type="protein sequence ID" value="GGL72791.1"/>
    <property type="molecule type" value="Genomic_DNA"/>
</dbReference>
<dbReference type="SUPFAM" id="SSF51735">
    <property type="entry name" value="NAD(P)-binding Rossmann-fold domains"/>
    <property type="match status" value="1"/>
</dbReference>
<dbReference type="EMBL" id="JAAMPA010000001">
    <property type="protein sequence ID" value="NIH67608.1"/>
    <property type="molecule type" value="Genomic_DNA"/>
</dbReference>
<dbReference type="Proteomes" id="UP000552836">
    <property type="component" value="Unassembled WGS sequence"/>
</dbReference>
<dbReference type="InterPro" id="IPR034683">
    <property type="entry name" value="IspD/TarI"/>
</dbReference>
<reference evidence="5" key="1">
    <citation type="journal article" date="2014" name="Int. J. Syst. Evol. Microbiol.">
        <title>Complete genome of a new Firmicutes species belonging to the dominant human colonic microbiota ('Ruminococcus bicirculans') reveals two chromosomes and a selective capacity to utilize plant glucans.</title>
        <authorList>
            <consortium name="NISC Comparative Sequencing Program"/>
            <person name="Wegmann U."/>
            <person name="Louis P."/>
            <person name="Goesmann A."/>
            <person name="Henrissat B."/>
            <person name="Duncan S.H."/>
            <person name="Flint H.J."/>
        </authorList>
    </citation>
    <scope>NUCLEOTIDE SEQUENCE</scope>
    <source>
        <strain evidence="5">CGMCC 4.5581</strain>
    </source>
</reference>
<reference evidence="6 7" key="3">
    <citation type="submission" date="2020-02" db="EMBL/GenBank/DDBJ databases">
        <title>Sequencing the genomes of 1000 actinobacteria strains.</title>
        <authorList>
            <person name="Klenk H.-P."/>
        </authorList>
    </citation>
    <scope>NUCLEOTIDE SEQUENCE [LARGE SCALE GENOMIC DNA]</scope>
    <source>
        <strain evidence="6 7">DSM 45201</strain>
    </source>
</reference>
<comment type="similarity">
    <text evidence="1">Belongs to the short-chain dehydrogenases/reductases (SDR) family.</text>
</comment>
<dbReference type="PANTHER" id="PTHR32125:SF4">
    <property type="entry name" value="2-C-METHYL-D-ERYTHRITOL 4-PHOSPHATE CYTIDYLYLTRANSFERASE, CHLOROPLASTIC"/>
    <property type="match status" value="1"/>
</dbReference>
<proteinExistence type="inferred from homology"/>
<dbReference type="Gene3D" id="3.90.550.10">
    <property type="entry name" value="Spore Coat Polysaccharide Biosynthesis Protein SpsA, Chain A"/>
    <property type="match status" value="1"/>
</dbReference>
<dbReference type="UniPathway" id="UPA00056">
    <property type="reaction ID" value="UER00093"/>
</dbReference>
<dbReference type="FunFam" id="3.90.550.10:FF:000003">
    <property type="entry name" value="2-C-methyl-D-erythritol 4-phosphate cytidylyltransferase"/>
    <property type="match status" value="1"/>
</dbReference>
<keyword evidence="2 4" id="KW-0808">Transferase</keyword>
<dbReference type="PRINTS" id="PR00081">
    <property type="entry name" value="GDHRDH"/>
</dbReference>
<keyword evidence="4" id="KW-0414">Isoprene biosynthesis</keyword>
<dbReference type="Pfam" id="PF13561">
    <property type="entry name" value="adh_short_C2"/>
    <property type="match status" value="1"/>
</dbReference>
<dbReference type="HAMAP" id="MF_00108">
    <property type="entry name" value="IspD"/>
    <property type="match status" value="1"/>
</dbReference>
<dbReference type="InterPro" id="IPR020904">
    <property type="entry name" value="Sc_DH/Rdtase_CS"/>
</dbReference>
<feature type="site" description="Transition state stabilizer" evidence="4">
    <location>
        <position position="18"/>
    </location>
</feature>
<keyword evidence="3 4" id="KW-0548">Nucleotidyltransferase</keyword>
<dbReference type="CDD" id="cd02516">
    <property type="entry name" value="CDP-ME_synthetase"/>
    <property type="match status" value="1"/>
</dbReference>
<evidence type="ECO:0000256" key="4">
    <source>
        <dbReference type="HAMAP-Rule" id="MF_00108"/>
    </source>
</evidence>
<dbReference type="PIRSF" id="PIRSF036586">
    <property type="entry name" value="CDP-ribitol_syn"/>
    <property type="match status" value="1"/>
</dbReference>
<dbReference type="InterPro" id="IPR012115">
    <property type="entry name" value="CDP-ribitol_syn"/>
</dbReference>
<dbReference type="Gene3D" id="3.40.50.720">
    <property type="entry name" value="NAD(P)-binding Rossmann-like Domain"/>
    <property type="match status" value="1"/>
</dbReference>
<dbReference type="SUPFAM" id="SSF53448">
    <property type="entry name" value="Nucleotide-diphospho-sugar transferases"/>
    <property type="match status" value="1"/>
</dbReference>
<evidence type="ECO:0000256" key="3">
    <source>
        <dbReference type="ARBA" id="ARBA00022695"/>
    </source>
</evidence>
<name>A0A846LQF4_9ACTN</name>
<feature type="site" description="Positions MEP for the nucleophilic attack" evidence="4">
    <location>
        <position position="218"/>
    </location>
</feature>
<evidence type="ECO:0000256" key="2">
    <source>
        <dbReference type="ARBA" id="ARBA00022679"/>
    </source>
</evidence>
<evidence type="ECO:0000313" key="8">
    <source>
        <dbReference type="Proteomes" id="UP000648663"/>
    </source>
</evidence>
<reference evidence="5" key="4">
    <citation type="submission" date="2024-05" db="EMBL/GenBank/DDBJ databases">
        <authorList>
            <person name="Sun Q."/>
            <person name="Zhou Y."/>
        </authorList>
    </citation>
    <scope>NUCLEOTIDE SEQUENCE</scope>
    <source>
        <strain evidence="5">CGMCC 4.5581</strain>
    </source>
</reference>
<dbReference type="InterPro" id="IPR002347">
    <property type="entry name" value="SDR_fam"/>
</dbReference>
<gene>
    <name evidence="4" type="primary">ispD</name>
    <name evidence="6" type="ORF">FB380_002054</name>
    <name evidence="5" type="ORF">GCM10011589_31330</name>
</gene>
<dbReference type="GO" id="GO:0050518">
    <property type="term" value="F:2-C-methyl-D-erythritol 4-phosphate cytidylyltransferase activity"/>
    <property type="evidence" value="ECO:0007669"/>
    <property type="project" value="UniProtKB-UniRule"/>
</dbReference>
<dbReference type="Proteomes" id="UP000648663">
    <property type="component" value="Unassembled WGS sequence"/>
</dbReference>
<accession>A0A846LQF4</accession>
<dbReference type="GO" id="GO:0019288">
    <property type="term" value="P:isopentenyl diphosphate biosynthetic process, methylerythritol 4-phosphate pathway"/>
    <property type="evidence" value="ECO:0007669"/>
    <property type="project" value="UniProtKB-UniRule"/>
</dbReference>
<evidence type="ECO:0000313" key="5">
    <source>
        <dbReference type="EMBL" id="GGL72791.1"/>
    </source>
</evidence>
<comment type="function">
    <text evidence="4">Catalyzes the formation of 4-diphosphocytidyl-2-C-methyl-D-erythritol from CTP and 2-C-methyl-D-erythritol 4-phosphate (MEP).</text>
</comment>
<sequence length="498" mass="53229">MSSLRNVAVVLAGGTGSRVGLSIPKQLIKVAGKPIIEHTIGVLQASPHVDEIVVMMTPGHLDAVQAILRPGTYPKVTRVLEGAETRNATTRRALDALGDEECNVLLHDAVRPLLSQRVIADCVAALAEYEAVDTAIPSADTIIQVDGGAGDTIEDVLRRPLLRRGQTPQCFRLSVIRRAYSVATEDPDFEATDDCTVVLRYAPEVPIAVVRGEERNMKVTEPIDVYLADKLFQLDSHDAPGPRSDAEYRAALDGKTVVVFGGSYGIGQDIVRLAEGYGATAMTFSRSSTGTHVERRADIVAACEQVLATTGRVDFVVNTAGVLPRGELSDTSEETIYLATDVNYLAPIHIAQVFQPHLQVTRGSLLLFTSSSYTRGRSGYSLYSSAKAAVVNLTQALADEWACDGVRVNCVNPERTGTPMRTKAFGQEPASSLLASDAVAAISLEVLVSGWTGHVVDVRREDKLASHLDAAIAAAVIHEEEPGDVLPEGVELDDVTVG</sequence>
<comment type="similarity">
    <text evidence="4">Belongs to the IspD/TarI cytidylyltransferase family. IspD subfamily.</text>
</comment>
<feature type="site" description="Positions MEP for the nucleophilic attack" evidence="4">
    <location>
        <position position="159"/>
    </location>
</feature>